<comment type="caution">
    <text evidence="6">The sequence shown here is derived from an EMBL/GenBank/DDBJ whole genome shotgun (WGS) entry which is preliminary data.</text>
</comment>
<evidence type="ECO:0000256" key="3">
    <source>
        <dbReference type="ARBA" id="ARBA00022723"/>
    </source>
</evidence>
<evidence type="ECO:0000313" key="6">
    <source>
        <dbReference type="EMBL" id="GAA2210162.1"/>
    </source>
</evidence>
<name>A0ABP5PHD7_9ACTN</name>
<protein>
    <recommendedName>
        <fullName evidence="2">diaminohydroxyphosphoribosylaminopyrimidine deaminase</fullName>
        <ecNumber evidence="2">3.5.4.26</ecNumber>
    </recommendedName>
</protein>
<dbReference type="SUPFAM" id="SSF53597">
    <property type="entry name" value="Dihydrofolate reductase-like"/>
    <property type="match status" value="1"/>
</dbReference>
<dbReference type="InterPro" id="IPR016193">
    <property type="entry name" value="Cytidine_deaminase-like"/>
</dbReference>
<dbReference type="PROSITE" id="PS00903">
    <property type="entry name" value="CYT_DCMP_DEAMINASES_1"/>
    <property type="match status" value="1"/>
</dbReference>
<dbReference type="SUPFAM" id="SSF53927">
    <property type="entry name" value="Cytidine deaminase-like"/>
    <property type="match status" value="1"/>
</dbReference>
<dbReference type="PANTHER" id="PTHR11079:SF162">
    <property type="entry name" value="RIBOFLAVIN BIOSYNTHESIS PROTEIN PYRD, CHLOROPLASTIC"/>
    <property type="match status" value="1"/>
</dbReference>
<comment type="pathway">
    <text evidence="1">Cofactor biosynthesis; riboflavin biosynthesis; 5-amino-6-(D-ribitylamino)uracil from GTP: step 2/4.</text>
</comment>
<dbReference type="PROSITE" id="PS51747">
    <property type="entry name" value="CYT_DCMP_DEAMINASES_2"/>
    <property type="match status" value="1"/>
</dbReference>
<organism evidence="6 7">
    <name type="scientific">Nonomuraea monospora</name>
    <dbReference type="NCBI Taxonomy" id="568818"/>
    <lineage>
        <taxon>Bacteria</taxon>
        <taxon>Bacillati</taxon>
        <taxon>Actinomycetota</taxon>
        <taxon>Actinomycetes</taxon>
        <taxon>Streptosporangiales</taxon>
        <taxon>Streptosporangiaceae</taxon>
        <taxon>Nonomuraea</taxon>
    </lineage>
</organism>
<evidence type="ECO:0000256" key="1">
    <source>
        <dbReference type="ARBA" id="ARBA00004882"/>
    </source>
</evidence>
<dbReference type="CDD" id="cd01284">
    <property type="entry name" value="Riboflavin_deaminase-reductase"/>
    <property type="match status" value="1"/>
</dbReference>
<dbReference type="EC" id="3.5.4.26" evidence="2"/>
<feature type="domain" description="CMP/dCMP-type deaminase" evidence="5">
    <location>
        <begin position="4"/>
        <end position="126"/>
    </location>
</feature>
<keyword evidence="3" id="KW-0479">Metal-binding</keyword>
<proteinExistence type="predicted"/>
<keyword evidence="4" id="KW-0862">Zinc</keyword>
<dbReference type="NCBIfam" id="TIGR00326">
    <property type="entry name" value="eubact_ribD"/>
    <property type="match status" value="1"/>
</dbReference>
<evidence type="ECO:0000259" key="5">
    <source>
        <dbReference type="PROSITE" id="PS51747"/>
    </source>
</evidence>
<dbReference type="EMBL" id="BAAAQX010000015">
    <property type="protein sequence ID" value="GAA2210162.1"/>
    <property type="molecule type" value="Genomic_DNA"/>
</dbReference>
<dbReference type="Pfam" id="PF00383">
    <property type="entry name" value="dCMP_cyt_deam_1"/>
    <property type="match status" value="1"/>
</dbReference>
<dbReference type="Proteomes" id="UP001499843">
    <property type="component" value="Unassembled WGS sequence"/>
</dbReference>
<dbReference type="InterPro" id="IPR024072">
    <property type="entry name" value="DHFR-like_dom_sf"/>
</dbReference>
<sequence>MASSAEMVAMRRAIALSAMGLGTTSPNPPVGCVILGPDGRVTGEGFHRRKGEAHAEGNALAAAGTAARGGTAVVTLEPCNHVGRAPACRALLIEAGITRVVVALIDPTSRGEGGVAELRRAGVDVEVGVLADEAELVLGPWLTALQRGMPFVTWAYGDDREVPGLDSRGYDAVLGPDGQLREGAPGGHGDAFALPDELPQGEPGEGLQNLYAAGVRSLLLLGSRELAESYAAGGLVDEVLVWLPGPEASSQGEEPTPPAGFRVTAVRRVGDYVLLRAQRQGGEPIPL</sequence>
<gene>
    <name evidence="6" type="ORF">GCM10009850_056210</name>
</gene>
<evidence type="ECO:0000256" key="4">
    <source>
        <dbReference type="ARBA" id="ARBA00022833"/>
    </source>
</evidence>
<dbReference type="InterPro" id="IPR016192">
    <property type="entry name" value="APOBEC/CMP_deaminase_Zn-bd"/>
</dbReference>
<evidence type="ECO:0000313" key="7">
    <source>
        <dbReference type="Proteomes" id="UP001499843"/>
    </source>
</evidence>
<dbReference type="PANTHER" id="PTHR11079">
    <property type="entry name" value="CYTOSINE DEAMINASE FAMILY MEMBER"/>
    <property type="match status" value="1"/>
</dbReference>
<evidence type="ECO:0000256" key="2">
    <source>
        <dbReference type="ARBA" id="ARBA00012766"/>
    </source>
</evidence>
<accession>A0ABP5PHD7</accession>
<dbReference type="InterPro" id="IPR004794">
    <property type="entry name" value="Eubact_RibD"/>
</dbReference>
<keyword evidence="7" id="KW-1185">Reference proteome</keyword>
<dbReference type="InterPro" id="IPR002125">
    <property type="entry name" value="CMP_dCMP_dom"/>
</dbReference>
<dbReference type="Gene3D" id="3.40.140.10">
    <property type="entry name" value="Cytidine Deaminase, domain 2"/>
    <property type="match status" value="1"/>
</dbReference>
<reference evidence="7" key="1">
    <citation type="journal article" date="2019" name="Int. J. Syst. Evol. Microbiol.">
        <title>The Global Catalogue of Microorganisms (GCM) 10K type strain sequencing project: providing services to taxonomists for standard genome sequencing and annotation.</title>
        <authorList>
            <consortium name="The Broad Institute Genomics Platform"/>
            <consortium name="The Broad Institute Genome Sequencing Center for Infectious Disease"/>
            <person name="Wu L."/>
            <person name="Ma J."/>
        </authorList>
    </citation>
    <scope>NUCLEOTIDE SEQUENCE [LARGE SCALE GENOMIC DNA]</scope>
    <source>
        <strain evidence="7">JCM 16114</strain>
    </source>
</reference>